<gene>
    <name evidence="1" type="ORF">Sango_2564400</name>
</gene>
<reference evidence="1" key="2">
    <citation type="journal article" date="2024" name="Plant">
        <title>Genomic evolution and insights into agronomic trait innovations of Sesamum species.</title>
        <authorList>
            <person name="Miao H."/>
            <person name="Wang L."/>
            <person name="Qu L."/>
            <person name="Liu H."/>
            <person name="Sun Y."/>
            <person name="Le M."/>
            <person name="Wang Q."/>
            <person name="Wei S."/>
            <person name="Zheng Y."/>
            <person name="Lin W."/>
            <person name="Duan Y."/>
            <person name="Cao H."/>
            <person name="Xiong S."/>
            <person name="Wang X."/>
            <person name="Wei L."/>
            <person name="Li C."/>
            <person name="Ma Q."/>
            <person name="Ju M."/>
            <person name="Zhao R."/>
            <person name="Li G."/>
            <person name="Mu C."/>
            <person name="Tian Q."/>
            <person name="Mei H."/>
            <person name="Zhang T."/>
            <person name="Gao T."/>
            <person name="Zhang H."/>
        </authorList>
    </citation>
    <scope>NUCLEOTIDE SEQUENCE</scope>
    <source>
        <strain evidence="1">K16</strain>
    </source>
</reference>
<evidence type="ECO:0000313" key="1">
    <source>
        <dbReference type="EMBL" id="KAK4386938.1"/>
    </source>
</evidence>
<reference evidence="1" key="1">
    <citation type="submission" date="2020-06" db="EMBL/GenBank/DDBJ databases">
        <authorList>
            <person name="Li T."/>
            <person name="Hu X."/>
            <person name="Zhang T."/>
            <person name="Song X."/>
            <person name="Zhang H."/>
            <person name="Dai N."/>
            <person name="Sheng W."/>
            <person name="Hou X."/>
            <person name="Wei L."/>
        </authorList>
    </citation>
    <scope>NUCLEOTIDE SEQUENCE</scope>
    <source>
        <strain evidence="1">K16</strain>
        <tissue evidence="1">Leaf</tissue>
    </source>
</reference>
<keyword evidence="2" id="KW-1185">Reference proteome</keyword>
<accession>A0AAE1W5B5</accession>
<proteinExistence type="predicted"/>
<dbReference type="Proteomes" id="UP001289374">
    <property type="component" value="Unassembled WGS sequence"/>
</dbReference>
<protein>
    <submittedName>
        <fullName evidence="1">Uncharacterized protein</fullName>
    </submittedName>
</protein>
<dbReference type="AlphaFoldDB" id="A0AAE1W5B5"/>
<sequence>MVSNFCCLLKTDSPIRSPKPKLDKKKRRWTESAMKYINPISLLIAMKTRKAQLHRLEGLKQEMELCKNTSKTLTLEDFIISSPGFNKTDCSGGEHLLHVPRQSSRRIHPSFPGDGKEEALPTSLCTEILMETEAGKSQLLSSSFGRTKSEKLKKKVWFRSPEVADVFMLDSPVMYVSIEMEAPHGRNECVPNLD</sequence>
<evidence type="ECO:0000313" key="2">
    <source>
        <dbReference type="Proteomes" id="UP001289374"/>
    </source>
</evidence>
<dbReference type="EMBL" id="JACGWL010000015">
    <property type="protein sequence ID" value="KAK4386938.1"/>
    <property type="molecule type" value="Genomic_DNA"/>
</dbReference>
<comment type="caution">
    <text evidence="1">The sequence shown here is derived from an EMBL/GenBank/DDBJ whole genome shotgun (WGS) entry which is preliminary data.</text>
</comment>
<name>A0AAE1W5B5_9LAMI</name>
<organism evidence="1 2">
    <name type="scientific">Sesamum angolense</name>
    <dbReference type="NCBI Taxonomy" id="2727404"/>
    <lineage>
        <taxon>Eukaryota</taxon>
        <taxon>Viridiplantae</taxon>
        <taxon>Streptophyta</taxon>
        <taxon>Embryophyta</taxon>
        <taxon>Tracheophyta</taxon>
        <taxon>Spermatophyta</taxon>
        <taxon>Magnoliopsida</taxon>
        <taxon>eudicotyledons</taxon>
        <taxon>Gunneridae</taxon>
        <taxon>Pentapetalae</taxon>
        <taxon>asterids</taxon>
        <taxon>lamiids</taxon>
        <taxon>Lamiales</taxon>
        <taxon>Pedaliaceae</taxon>
        <taxon>Sesamum</taxon>
    </lineage>
</organism>